<keyword evidence="3" id="KW-1185">Reference proteome</keyword>
<protein>
    <submittedName>
        <fullName evidence="2">Uncharacterized protein</fullName>
    </submittedName>
</protein>
<accession>A0A4Y9XKR2</accession>
<name>A0A4Y9XKR2_9AGAM</name>
<dbReference type="AlphaFoldDB" id="A0A4Y9XKR2"/>
<evidence type="ECO:0000256" key="1">
    <source>
        <dbReference type="SAM" id="MobiDB-lite"/>
    </source>
</evidence>
<organism evidence="2 3">
    <name type="scientific">Dentipellis fragilis</name>
    <dbReference type="NCBI Taxonomy" id="205917"/>
    <lineage>
        <taxon>Eukaryota</taxon>
        <taxon>Fungi</taxon>
        <taxon>Dikarya</taxon>
        <taxon>Basidiomycota</taxon>
        <taxon>Agaricomycotina</taxon>
        <taxon>Agaricomycetes</taxon>
        <taxon>Russulales</taxon>
        <taxon>Hericiaceae</taxon>
        <taxon>Dentipellis</taxon>
    </lineage>
</organism>
<reference evidence="2 3" key="1">
    <citation type="submission" date="2019-02" db="EMBL/GenBank/DDBJ databases">
        <title>Genome sequencing of the rare red list fungi Dentipellis fragilis.</title>
        <authorList>
            <person name="Buettner E."/>
            <person name="Kellner H."/>
        </authorList>
    </citation>
    <scope>NUCLEOTIDE SEQUENCE [LARGE SCALE GENOMIC DNA]</scope>
    <source>
        <strain evidence="2 3">DSM 105465</strain>
    </source>
</reference>
<evidence type="ECO:0000313" key="3">
    <source>
        <dbReference type="Proteomes" id="UP000298327"/>
    </source>
</evidence>
<comment type="caution">
    <text evidence="2">The sequence shown here is derived from an EMBL/GenBank/DDBJ whole genome shotgun (WGS) entry which is preliminary data.</text>
</comment>
<feature type="compositionally biased region" description="Pro residues" evidence="1">
    <location>
        <begin position="18"/>
        <end position="44"/>
    </location>
</feature>
<gene>
    <name evidence="2" type="ORF">EVG20_g11431</name>
</gene>
<dbReference type="EMBL" id="SEOQ01001770">
    <property type="protein sequence ID" value="TFY50595.1"/>
    <property type="molecule type" value="Genomic_DNA"/>
</dbReference>
<dbReference type="Proteomes" id="UP000298327">
    <property type="component" value="Unassembled WGS sequence"/>
</dbReference>
<evidence type="ECO:0000313" key="2">
    <source>
        <dbReference type="EMBL" id="TFY50595.1"/>
    </source>
</evidence>
<proteinExistence type="predicted"/>
<feature type="compositionally biased region" description="Basic residues" evidence="1">
    <location>
        <begin position="49"/>
        <end position="59"/>
    </location>
</feature>
<sequence>MVATKSQKLKQPIRTMPAPEPAVVPAATPAPAPAFPPAAFPPPETATNGKKKKKKKGKGKATPDIDIEHPASPVLPPPTLATDLDAAPAAMMPLEHATAQDELLKTANELYRRMDADPGGLGVGGGGLAADEEYWASLPAHIQTFVRNAYGQMEAGAAGAGAGNGMKAQAMYAIAQQ</sequence>
<feature type="non-terminal residue" evidence="2">
    <location>
        <position position="177"/>
    </location>
</feature>
<dbReference type="STRING" id="205917.A0A4Y9XKR2"/>
<feature type="region of interest" description="Disordered" evidence="1">
    <location>
        <begin position="1"/>
        <end position="82"/>
    </location>
</feature>